<comment type="caution">
    <text evidence="2">The sequence shown here is derived from an EMBL/GenBank/DDBJ whole genome shotgun (WGS) entry which is preliminary data.</text>
</comment>
<dbReference type="Pfam" id="PF01370">
    <property type="entry name" value="Epimerase"/>
    <property type="match status" value="1"/>
</dbReference>
<evidence type="ECO:0000313" key="4">
    <source>
        <dbReference type="Proteomes" id="UP000078084"/>
    </source>
</evidence>
<dbReference type="PATRIC" id="fig|206506.3.peg.3103"/>
<dbReference type="InterPro" id="IPR036291">
    <property type="entry name" value="NAD(P)-bd_dom_sf"/>
</dbReference>
<name>A0A171KPB2_9BURK</name>
<keyword evidence="4" id="KW-1185">Reference proteome</keyword>
<dbReference type="EMBL" id="LBNE01000012">
    <property type="protein sequence ID" value="KKO70729.1"/>
    <property type="molecule type" value="Genomic_DNA"/>
</dbReference>
<dbReference type="PANTHER" id="PTHR43245:SF46">
    <property type="entry name" value="NUCLEOSIDE-DIPHOSPHATE-SUGAR EPIMERASE"/>
    <property type="match status" value="1"/>
</dbReference>
<proteinExistence type="predicted"/>
<dbReference type="InterPro" id="IPR001509">
    <property type="entry name" value="Epimerase_deHydtase"/>
</dbReference>
<reference evidence="3 5" key="2">
    <citation type="submission" date="2019-02" db="EMBL/GenBank/DDBJ databases">
        <title>Genomic Encyclopedia of Type Strains, Phase IV (KMG-IV): sequencing the most valuable type-strain genomes for metagenomic binning, comparative biology and taxonomic classification.</title>
        <authorList>
            <person name="Goeker M."/>
        </authorList>
    </citation>
    <scope>NUCLEOTIDE SEQUENCE [LARGE SCALE GENOMIC DNA]</scope>
    <source>
        <strain evidence="3 5">DSM 16618</strain>
    </source>
</reference>
<evidence type="ECO:0000313" key="3">
    <source>
        <dbReference type="EMBL" id="RZS69424.1"/>
    </source>
</evidence>
<evidence type="ECO:0000313" key="2">
    <source>
        <dbReference type="EMBL" id="KKO70729.1"/>
    </source>
</evidence>
<dbReference type="PANTHER" id="PTHR43245">
    <property type="entry name" value="BIFUNCTIONAL POLYMYXIN RESISTANCE PROTEIN ARNA"/>
    <property type="match status" value="1"/>
</dbReference>
<dbReference type="RefSeq" id="WP_068373846.1">
    <property type="nucleotide sequence ID" value="NZ_CBCSEB010000006.1"/>
</dbReference>
<organism evidence="2 4">
    <name type="scientific">Kerstersia gyiorum</name>
    <dbReference type="NCBI Taxonomy" id="206506"/>
    <lineage>
        <taxon>Bacteria</taxon>
        <taxon>Pseudomonadati</taxon>
        <taxon>Pseudomonadota</taxon>
        <taxon>Betaproteobacteria</taxon>
        <taxon>Burkholderiales</taxon>
        <taxon>Alcaligenaceae</taxon>
        <taxon>Kerstersia</taxon>
    </lineage>
</organism>
<dbReference type="Proteomes" id="UP000292039">
    <property type="component" value="Unassembled WGS sequence"/>
</dbReference>
<gene>
    <name evidence="2" type="ORF">AAV32_14555</name>
    <name evidence="3" type="ORF">EV679_2018</name>
</gene>
<reference evidence="2 4" key="1">
    <citation type="submission" date="2015-04" db="EMBL/GenBank/DDBJ databases">
        <title>Genome sequence of Kerstersia gyiorum CG1.</title>
        <authorList>
            <person name="Greninger A.L."/>
            <person name="Kozyreva V."/>
            <person name="Chaturvedi V."/>
        </authorList>
    </citation>
    <scope>NUCLEOTIDE SEQUENCE [LARGE SCALE GENOMIC DNA]</scope>
    <source>
        <strain evidence="2 4">CG1</strain>
    </source>
</reference>
<dbReference type="OrthoDB" id="5292533at2"/>
<evidence type="ECO:0000313" key="5">
    <source>
        <dbReference type="Proteomes" id="UP000292039"/>
    </source>
</evidence>
<sequence>MNTASPASPALRPGARILVTGATSGLGRNAVQWLCQHGHAVRGTGRDPVAGATLAAQGIPFQRCDLADAGAAELDTLVAGVEAIWHCAALSSPWGPARDFRRINVDATMALARAAMRAGVPRFIHISTPSLYFDFQHRYDVDEDFRAARFANEYARSKHEAEVALAALATADSPTRFTLLRPRAIFGPHDRVLLPRLLAQLKGAAGGTLKLPRGGTALLDMTYAGNVVHAMALATAQASLPNGRAYNISNHEPVRLADILHQLLAVELKLPISIQSVPYGLLHAAAAAMEAAARISGREPMLTRYSVGAVNFDMTLSQARARNELGYQPPVGLQAAVALTAAWLRGADADGGIGG</sequence>
<dbReference type="Gene3D" id="3.40.50.720">
    <property type="entry name" value="NAD(P)-binding Rossmann-like Domain"/>
    <property type="match status" value="1"/>
</dbReference>
<evidence type="ECO:0000259" key="1">
    <source>
        <dbReference type="Pfam" id="PF01370"/>
    </source>
</evidence>
<dbReference type="InterPro" id="IPR050177">
    <property type="entry name" value="Lipid_A_modif_metabolic_enz"/>
</dbReference>
<dbReference type="GeneID" id="99725896"/>
<protein>
    <submittedName>
        <fullName evidence="3">Nucleoside-diphosphate-sugar epimerase</fullName>
    </submittedName>
</protein>
<accession>A0A171KPB2</accession>
<feature type="domain" description="NAD-dependent epimerase/dehydratase" evidence="1">
    <location>
        <begin position="17"/>
        <end position="248"/>
    </location>
</feature>
<dbReference type="EMBL" id="SGWZ01000003">
    <property type="protein sequence ID" value="RZS69424.1"/>
    <property type="molecule type" value="Genomic_DNA"/>
</dbReference>
<dbReference type="STRING" id="206506.AAV32_14555"/>
<dbReference type="AlphaFoldDB" id="A0A171KPB2"/>
<dbReference type="Proteomes" id="UP000078084">
    <property type="component" value="Unassembled WGS sequence"/>
</dbReference>
<dbReference type="SUPFAM" id="SSF51735">
    <property type="entry name" value="NAD(P)-binding Rossmann-fold domains"/>
    <property type="match status" value="1"/>
</dbReference>